<feature type="region of interest" description="Disordered" evidence="1">
    <location>
        <begin position="163"/>
        <end position="186"/>
    </location>
</feature>
<feature type="compositionally biased region" description="Basic and acidic residues" evidence="1">
    <location>
        <begin position="483"/>
        <end position="502"/>
    </location>
</feature>
<evidence type="ECO:0000313" key="3">
    <source>
        <dbReference type="EMBL" id="PRP76664.1"/>
    </source>
</evidence>
<dbReference type="FunCoup" id="A0A2P6MY82">
    <property type="interactions" value="24"/>
</dbReference>
<proteinExistence type="predicted"/>
<keyword evidence="4" id="KW-1185">Reference proteome</keyword>
<sequence length="580" mass="65313">MVGGVTKDRGIPSHLFNPTTSIPSDSFFQLHLPVSNQEQLQYEGEPLLGGSKRLLTKAFLQSLKGRDFVVQGELLRAYLFIASPPLRSYYKTSGETEDKSEDNARPLQMGEHLKLVEFYKCFGTACSFNVDLDTGVSKITQSSRADPDGNMYKHSFLRPAVKLNPEAKPGQPEGKKLGGEQLSGMDRVENNTVSEREMLNHPNFFRFEDGDALFVYELEYPIAVKDDAVNESVQLKVTVKLPSFPVRRQTAEVEEFTRLLNPFYSERSTQDKEIVAPVRIVQPFSIEFNTLNIGNSFLINALVKNNDARVTLVLDDVDLFLFDKSQDATHRKLYSSSNLDGQFKITVPEDDLPTELKSQDQQSMVFIVEPIVTCRDSKENVSYGLAIGSSRPCSRISFTWHTNEIYGKVISSYDVEVHPLVHPASNDLMITVQADSPAPLYRPFSICVTVSNLGDKKRDLTLLMAQTPRIIENQPDSEEEIDTEKTMERPESTEIETHDVTGHPKPLTISQQKTDRQPPILCLDKSVTLGVLKPKMTVSAYLSYIAVREGLFDLDHIAVHDWTTDKTFAVKNKCQIYVQD</sequence>
<dbReference type="GO" id="GO:0006891">
    <property type="term" value="P:intra-Golgi vesicle-mediated transport"/>
    <property type="evidence" value="ECO:0007669"/>
    <property type="project" value="InterPro"/>
</dbReference>
<dbReference type="PANTHER" id="PTHR28159">
    <property type="entry name" value="TRAFFICKING PROTEIN PARTICLE COMPLEX II-SPECIFIC SUBUNIT 65"/>
    <property type="match status" value="1"/>
</dbReference>
<organism evidence="3 4">
    <name type="scientific">Planoprotostelium fungivorum</name>
    <dbReference type="NCBI Taxonomy" id="1890364"/>
    <lineage>
        <taxon>Eukaryota</taxon>
        <taxon>Amoebozoa</taxon>
        <taxon>Evosea</taxon>
        <taxon>Variosea</taxon>
        <taxon>Cavosteliida</taxon>
        <taxon>Cavosteliaceae</taxon>
        <taxon>Planoprotostelium</taxon>
    </lineage>
</organism>
<dbReference type="EMBL" id="MDYQ01000309">
    <property type="protein sequence ID" value="PRP76664.1"/>
    <property type="molecule type" value="Genomic_DNA"/>
</dbReference>
<comment type="caution">
    <text evidence="3">The sequence shown here is derived from an EMBL/GenBank/DDBJ whole genome shotgun (WGS) entry which is preliminary data.</text>
</comment>
<dbReference type="InterPro" id="IPR024662">
    <property type="entry name" value="Trs65"/>
</dbReference>
<feature type="domain" description="Trafficking protein particle complex II-specific subunit 65 IgD3" evidence="2">
    <location>
        <begin position="426"/>
        <end position="578"/>
    </location>
</feature>
<accession>A0A2P6MY82</accession>
<dbReference type="InParanoid" id="A0A2P6MY82"/>
<protein>
    <recommendedName>
        <fullName evidence="2">Trafficking protein particle complex II-specific subunit 65 IgD3 domain-containing protein</fullName>
    </recommendedName>
</protein>
<dbReference type="InterPro" id="IPR055420">
    <property type="entry name" value="IgD3_Trs65"/>
</dbReference>
<dbReference type="OrthoDB" id="20036at2759"/>
<dbReference type="Pfam" id="PF12735">
    <property type="entry name" value="IgD3_Trs65"/>
    <property type="match status" value="1"/>
</dbReference>
<feature type="region of interest" description="Disordered" evidence="1">
    <location>
        <begin position="475"/>
        <end position="514"/>
    </location>
</feature>
<name>A0A2P6MY82_9EUKA</name>
<evidence type="ECO:0000313" key="4">
    <source>
        <dbReference type="Proteomes" id="UP000241769"/>
    </source>
</evidence>
<evidence type="ECO:0000256" key="1">
    <source>
        <dbReference type="SAM" id="MobiDB-lite"/>
    </source>
</evidence>
<reference evidence="3 4" key="1">
    <citation type="journal article" date="2018" name="Genome Biol. Evol.">
        <title>Multiple Roots of Fruiting Body Formation in Amoebozoa.</title>
        <authorList>
            <person name="Hillmann F."/>
            <person name="Forbes G."/>
            <person name="Novohradska S."/>
            <person name="Ferling I."/>
            <person name="Riege K."/>
            <person name="Groth M."/>
            <person name="Westermann M."/>
            <person name="Marz M."/>
            <person name="Spaller T."/>
            <person name="Winckler T."/>
            <person name="Schaap P."/>
            <person name="Glockner G."/>
        </authorList>
    </citation>
    <scope>NUCLEOTIDE SEQUENCE [LARGE SCALE GENOMIC DNA]</scope>
    <source>
        <strain evidence="3 4">Jena</strain>
    </source>
</reference>
<dbReference type="GO" id="GO:1990071">
    <property type="term" value="C:TRAPPII protein complex"/>
    <property type="evidence" value="ECO:0007669"/>
    <property type="project" value="InterPro"/>
</dbReference>
<gene>
    <name evidence="3" type="ORF">PROFUN_14900</name>
</gene>
<dbReference type="Proteomes" id="UP000241769">
    <property type="component" value="Unassembled WGS sequence"/>
</dbReference>
<evidence type="ECO:0000259" key="2">
    <source>
        <dbReference type="Pfam" id="PF12735"/>
    </source>
</evidence>
<dbReference type="AlphaFoldDB" id="A0A2P6MY82"/>
<dbReference type="PANTHER" id="PTHR28159:SF1">
    <property type="entry name" value="TRAFFICKING PROTEIN PARTICLE COMPLEX II-SPECIFIC SUBUNIT 65"/>
    <property type="match status" value="1"/>
</dbReference>